<feature type="binding site" evidence="7">
    <location>
        <position position="280"/>
    </location>
    <ligand>
        <name>ATP</name>
        <dbReference type="ChEBI" id="CHEBI:30616"/>
    </ligand>
</feature>
<feature type="domain" description="Protein kinase" evidence="9">
    <location>
        <begin position="251"/>
        <end position="517"/>
    </location>
</feature>
<dbReference type="KEGG" id="lrs:PX52LOC_07951"/>
<dbReference type="Pfam" id="PF00069">
    <property type="entry name" value="Pkinase"/>
    <property type="match status" value="1"/>
</dbReference>
<keyword evidence="2 10" id="KW-0723">Serine/threonine-protein kinase</keyword>
<keyword evidence="8" id="KW-0812">Transmembrane</keyword>
<gene>
    <name evidence="10" type="ORF">PX52LOC_07951</name>
</gene>
<evidence type="ECO:0000256" key="8">
    <source>
        <dbReference type="SAM" id="Phobius"/>
    </source>
</evidence>
<feature type="transmembrane region" description="Helical" evidence="8">
    <location>
        <begin position="180"/>
        <end position="202"/>
    </location>
</feature>
<dbReference type="PROSITE" id="PS00107">
    <property type="entry name" value="PROTEIN_KINASE_ATP"/>
    <property type="match status" value="1"/>
</dbReference>
<proteinExistence type="predicted"/>
<feature type="transmembrane region" description="Helical" evidence="8">
    <location>
        <begin position="214"/>
        <end position="233"/>
    </location>
</feature>
<protein>
    <recommendedName>
        <fullName evidence="1">non-specific serine/threonine protein kinase</fullName>
        <ecNumber evidence="1">2.7.11.1</ecNumber>
    </recommendedName>
</protein>
<dbReference type="InterPro" id="IPR000719">
    <property type="entry name" value="Prot_kinase_dom"/>
</dbReference>
<evidence type="ECO:0000256" key="3">
    <source>
        <dbReference type="ARBA" id="ARBA00022679"/>
    </source>
</evidence>
<evidence type="ECO:0000256" key="4">
    <source>
        <dbReference type="ARBA" id="ARBA00022741"/>
    </source>
</evidence>
<evidence type="ECO:0000256" key="5">
    <source>
        <dbReference type="ARBA" id="ARBA00022777"/>
    </source>
</evidence>
<evidence type="ECO:0000256" key="2">
    <source>
        <dbReference type="ARBA" id="ARBA00022527"/>
    </source>
</evidence>
<keyword evidence="11" id="KW-1185">Reference proteome</keyword>
<feature type="transmembrane region" description="Helical" evidence="8">
    <location>
        <begin position="50"/>
        <end position="67"/>
    </location>
</feature>
<reference evidence="11" key="1">
    <citation type="submission" date="2019-08" db="EMBL/GenBank/DDBJ databases">
        <title>Limnoglobus roseus gen. nov., sp. nov., a novel freshwater planctomycete with a giant genome from the family Gemmataceae.</title>
        <authorList>
            <person name="Kulichevskaya I.S."/>
            <person name="Naumoff D.G."/>
            <person name="Miroshnikov K."/>
            <person name="Ivanova A."/>
            <person name="Philippov D.A."/>
            <person name="Hakobyan A."/>
            <person name="Rijpstra I.C."/>
            <person name="Sinninghe Damste J.S."/>
            <person name="Liesack W."/>
            <person name="Dedysh S.N."/>
        </authorList>
    </citation>
    <scope>NUCLEOTIDE SEQUENCE [LARGE SCALE GENOMIC DNA]</scope>
    <source>
        <strain evidence="11">PX52</strain>
    </source>
</reference>
<evidence type="ECO:0000256" key="1">
    <source>
        <dbReference type="ARBA" id="ARBA00012513"/>
    </source>
</evidence>
<organism evidence="10 11">
    <name type="scientific">Limnoglobus roseus</name>
    <dbReference type="NCBI Taxonomy" id="2598579"/>
    <lineage>
        <taxon>Bacteria</taxon>
        <taxon>Pseudomonadati</taxon>
        <taxon>Planctomycetota</taxon>
        <taxon>Planctomycetia</taxon>
        <taxon>Gemmatales</taxon>
        <taxon>Gemmataceae</taxon>
        <taxon>Limnoglobus</taxon>
    </lineage>
</organism>
<feature type="transmembrane region" description="Helical" evidence="8">
    <location>
        <begin position="111"/>
        <end position="129"/>
    </location>
</feature>
<dbReference type="PROSITE" id="PS50011">
    <property type="entry name" value="PROTEIN_KINASE_DOM"/>
    <property type="match status" value="1"/>
</dbReference>
<dbReference type="RefSeq" id="WP_149115085.1">
    <property type="nucleotide sequence ID" value="NZ_CP042425.1"/>
</dbReference>
<keyword evidence="8" id="KW-1133">Transmembrane helix</keyword>
<dbReference type="FunFam" id="1.10.510.10:FF:000021">
    <property type="entry name" value="Serine/threonine protein kinase"/>
    <property type="match status" value="1"/>
</dbReference>
<dbReference type="PANTHER" id="PTHR43289:SF6">
    <property type="entry name" value="SERINE_THREONINE-PROTEIN KINASE NEKL-3"/>
    <property type="match status" value="1"/>
</dbReference>
<dbReference type="OrthoDB" id="6111975at2"/>
<dbReference type="InterPro" id="IPR011009">
    <property type="entry name" value="Kinase-like_dom_sf"/>
</dbReference>
<keyword evidence="5 10" id="KW-0418">Kinase</keyword>
<accession>A0A5C1ANL4</accession>
<dbReference type="SMART" id="SM00220">
    <property type="entry name" value="S_TKc"/>
    <property type="match status" value="1"/>
</dbReference>
<dbReference type="Gene3D" id="3.30.200.20">
    <property type="entry name" value="Phosphorylase Kinase, domain 1"/>
    <property type="match status" value="1"/>
</dbReference>
<dbReference type="GO" id="GO:0004674">
    <property type="term" value="F:protein serine/threonine kinase activity"/>
    <property type="evidence" value="ECO:0007669"/>
    <property type="project" value="UniProtKB-KW"/>
</dbReference>
<evidence type="ECO:0000256" key="6">
    <source>
        <dbReference type="ARBA" id="ARBA00022840"/>
    </source>
</evidence>
<dbReference type="GO" id="GO:0005524">
    <property type="term" value="F:ATP binding"/>
    <property type="evidence" value="ECO:0007669"/>
    <property type="project" value="UniProtKB-UniRule"/>
</dbReference>
<keyword evidence="6 7" id="KW-0067">ATP-binding</keyword>
<keyword evidence="4 7" id="KW-0547">Nucleotide-binding</keyword>
<feature type="transmembrane region" description="Helical" evidence="8">
    <location>
        <begin position="79"/>
        <end position="99"/>
    </location>
</feature>
<keyword evidence="8" id="KW-0472">Membrane</keyword>
<evidence type="ECO:0000313" key="10">
    <source>
        <dbReference type="EMBL" id="QEL20831.1"/>
    </source>
</evidence>
<dbReference type="EC" id="2.7.11.1" evidence="1"/>
<dbReference type="Gene3D" id="1.10.510.10">
    <property type="entry name" value="Transferase(Phosphotransferase) domain 1"/>
    <property type="match status" value="1"/>
</dbReference>
<evidence type="ECO:0000259" key="9">
    <source>
        <dbReference type="PROSITE" id="PS50011"/>
    </source>
</evidence>
<dbReference type="InterPro" id="IPR017441">
    <property type="entry name" value="Protein_kinase_ATP_BS"/>
</dbReference>
<dbReference type="CDD" id="cd14014">
    <property type="entry name" value="STKc_PknB_like"/>
    <property type="match status" value="1"/>
</dbReference>
<evidence type="ECO:0000313" key="11">
    <source>
        <dbReference type="Proteomes" id="UP000324974"/>
    </source>
</evidence>
<dbReference type="AlphaFoldDB" id="A0A5C1ANL4"/>
<feature type="transmembrane region" description="Helical" evidence="8">
    <location>
        <begin position="149"/>
        <end position="173"/>
    </location>
</feature>
<dbReference type="Proteomes" id="UP000324974">
    <property type="component" value="Chromosome"/>
</dbReference>
<dbReference type="EMBL" id="CP042425">
    <property type="protein sequence ID" value="QEL20831.1"/>
    <property type="molecule type" value="Genomic_DNA"/>
</dbReference>
<dbReference type="PANTHER" id="PTHR43289">
    <property type="entry name" value="MITOGEN-ACTIVATED PROTEIN KINASE KINASE KINASE 20-RELATED"/>
    <property type="match status" value="1"/>
</dbReference>
<sequence>MIPTIAYDGGAATALPATLPLPASNAGVKLVQGEAPDEAREFDRLLARRFARACYVFLVAYAGFLARDLVFFNRGGVEFQRYVLAAGVVLQGGLTLAVRFGRAASRGRRKVAQYATIVLAWFVLGILQYDFLRYEVTQPEVQAADWSATVQITVANTNFFPWFALIAGYPVLVPMSGRRAAVFGLGTMLIPVLVTVLAAYTIPPLNWNRTIYMHIQYAVWGTIGTCIAAYGAAQAGALRKEAFAARQFGQYILRERLGGGGMGDVFLAEHRLLKRPSVIKVIRQDRSADANLLARFEREVKILATLTHWNTVDVYDYGHTPEGTFYFVMEYLPGANLDELVKRHGPLPPGRAVFLIAQICRGLREAHAGGLIHRDIKPSNIMATERGGLQDVAKLLDFGLVFDPGRLTDSGKLTHETTILGTPHYMAPEQARGEAVDGRSDIYALGATLYFLLAGRPPFDQKAIVEVLAAHLTAVPKPLCDVNAALPGDLNAVVLRCLAKAPADRFADVRELELALLGCSCSTDWDHERAAVP</sequence>
<evidence type="ECO:0000256" key="7">
    <source>
        <dbReference type="PROSITE-ProRule" id="PRU10141"/>
    </source>
</evidence>
<dbReference type="SUPFAM" id="SSF56112">
    <property type="entry name" value="Protein kinase-like (PK-like)"/>
    <property type="match status" value="1"/>
</dbReference>
<keyword evidence="3" id="KW-0808">Transferase</keyword>
<name>A0A5C1ANL4_9BACT</name>